<protein>
    <submittedName>
        <fullName evidence="2">Uncharacterized protein</fullName>
    </submittedName>
</protein>
<feature type="region of interest" description="Disordered" evidence="1">
    <location>
        <begin position="269"/>
        <end position="298"/>
    </location>
</feature>
<evidence type="ECO:0000313" key="2">
    <source>
        <dbReference type="EMBL" id="KAF5828276.1"/>
    </source>
</evidence>
<evidence type="ECO:0000313" key="3">
    <source>
        <dbReference type="Proteomes" id="UP000815325"/>
    </source>
</evidence>
<evidence type="ECO:0000256" key="1">
    <source>
        <dbReference type="SAM" id="MobiDB-lite"/>
    </source>
</evidence>
<organism evidence="2 3">
    <name type="scientific">Dunaliella salina</name>
    <name type="common">Green alga</name>
    <name type="synonym">Protococcus salinus</name>
    <dbReference type="NCBI Taxonomy" id="3046"/>
    <lineage>
        <taxon>Eukaryota</taxon>
        <taxon>Viridiplantae</taxon>
        <taxon>Chlorophyta</taxon>
        <taxon>core chlorophytes</taxon>
        <taxon>Chlorophyceae</taxon>
        <taxon>CS clade</taxon>
        <taxon>Chlamydomonadales</taxon>
        <taxon>Dunaliellaceae</taxon>
        <taxon>Dunaliella</taxon>
    </lineage>
</organism>
<feature type="compositionally biased region" description="Polar residues" evidence="1">
    <location>
        <begin position="129"/>
        <end position="151"/>
    </location>
</feature>
<comment type="caution">
    <text evidence="2">The sequence shown here is derived from an EMBL/GenBank/DDBJ whole genome shotgun (WGS) entry which is preliminary data.</text>
</comment>
<dbReference type="Proteomes" id="UP000815325">
    <property type="component" value="Unassembled WGS sequence"/>
</dbReference>
<feature type="region of interest" description="Disordered" evidence="1">
    <location>
        <begin position="351"/>
        <end position="390"/>
    </location>
</feature>
<feature type="region of interest" description="Disordered" evidence="1">
    <location>
        <begin position="411"/>
        <end position="498"/>
    </location>
</feature>
<feature type="compositionally biased region" description="Low complexity" evidence="1">
    <location>
        <begin position="457"/>
        <end position="471"/>
    </location>
</feature>
<feature type="compositionally biased region" description="Basic and acidic residues" evidence="1">
    <location>
        <begin position="441"/>
        <end position="451"/>
    </location>
</feature>
<keyword evidence="3" id="KW-1185">Reference proteome</keyword>
<sequence length="746" mass="82064">MILSAGHVNDEIQITVPPLIHQPKVPQVINPHAVLQLGLNTQEAGVLGTEKAEDAQAAADAAAGRLHEPKHVPGSKFRQLAAKFLHPFNLDVSSANKQLVGVLHDIKSSHQNGSGGAAAGEGSRPLSRPTKSMQRSISVSMQQKSHLTRQTEGFHEQDGSLGTDGEEMRKIQTDDELIQELIVTPDVILILQTQLEGALLEWHTHTAAETLKGRLTDNEFQATLELLVSDSSIEFFITLINFMHEEFIRGSPHFPHDLVRKLRRKGGFTAGTFPSQRSSSQRTMSRRASFRTSAMGGSGKSIKQLEKFAEHDLGWRVWCAERAYACKQAEIEAEREAASLEAKKFSSTAGGLYQNATSRPQRSPLANPFQARMPGPPTNSVQPNMSGLALPRSLRPASPFLSPAALASPVVTAQVPSRTHPRIQQTYGSNRGAQSSISFGPDDHLAAETRTQDYFSDSRPLSSSSASSRSSTPEADPSSARSATKRPKPVTTHDHLDAQDVRELQQARLFVLQREFNALYKRLRGTRSGLFFTLPVFLVACRLLVHLLFHSLFRLWMQSDEGADALEKMDESIVYLFDPSGYLQRNLSILESTPAAVSIMAKHPQLGHGPERTHMSDVSPLVRAAMQQPASHQARKLLAEGAKHRPSRHSTNTNRVVNAAGAAAVAGADVPFDFSFQGPSFQQQQQHQGWLPCPLHTKLSLEQTDALYREAHAGLVQDTMSQRTEQQLPSLPRRRDRCMPALKKKS</sequence>
<feature type="region of interest" description="Disordered" evidence="1">
    <location>
        <begin position="110"/>
        <end position="164"/>
    </location>
</feature>
<feature type="compositionally biased region" description="Polar residues" evidence="1">
    <location>
        <begin position="414"/>
        <end position="438"/>
    </location>
</feature>
<reference evidence="2" key="1">
    <citation type="submission" date="2017-08" db="EMBL/GenBank/DDBJ databases">
        <authorList>
            <person name="Polle J.E."/>
            <person name="Barry K."/>
            <person name="Cushman J."/>
            <person name="Schmutz J."/>
            <person name="Tran D."/>
            <person name="Hathwaick L.T."/>
            <person name="Yim W.C."/>
            <person name="Jenkins J."/>
            <person name="Mckie-Krisberg Z.M."/>
            <person name="Prochnik S."/>
            <person name="Lindquist E."/>
            <person name="Dockter R.B."/>
            <person name="Adam C."/>
            <person name="Molina H."/>
            <person name="Bunkerborg J."/>
            <person name="Jin E."/>
            <person name="Buchheim M."/>
            <person name="Magnuson J."/>
        </authorList>
    </citation>
    <scope>NUCLEOTIDE SEQUENCE</scope>
    <source>
        <strain evidence="2">CCAP 19/18</strain>
    </source>
</reference>
<dbReference type="EMBL" id="MU070330">
    <property type="protein sequence ID" value="KAF5828276.1"/>
    <property type="molecule type" value="Genomic_DNA"/>
</dbReference>
<proteinExistence type="predicted"/>
<name>A0ABQ7G100_DUNSA</name>
<accession>A0ABQ7G100</accession>
<feature type="compositionally biased region" description="Polar residues" evidence="1">
    <location>
        <begin position="351"/>
        <end position="361"/>
    </location>
</feature>
<gene>
    <name evidence="2" type="ORF">DUNSADRAFT_17870</name>
</gene>